<organism evidence="9 10">
    <name type="scientific">Halanaerobium salsuginis</name>
    <dbReference type="NCBI Taxonomy" id="29563"/>
    <lineage>
        <taxon>Bacteria</taxon>
        <taxon>Bacillati</taxon>
        <taxon>Bacillota</taxon>
        <taxon>Clostridia</taxon>
        <taxon>Halanaerobiales</taxon>
        <taxon>Halanaerobiaceae</taxon>
        <taxon>Halanaerobium</taxon>
    </lineage>
</organism>
<comment type="function">
    <text evidence="1">Needed for flagellar regrowth and assembly.</text>
</comment>
<keyword evidence="9" id="KW-0969">Cilium</keyword>
<dbReference type="GO" id="GO:0005829">
    <property type="term" value="C:cytosol"/>
    <property type="evidence" value="ECO:0007669"/>
    <property type="project" value="TreeGrafter"/>
</dbReference>
<evidence type="ECO:0000256" key="2">
    <source>
        <dbReference type="ARBA" id="ARBA00006602"/>
    </source>
</evidence>
<keyword evidence="9" id="KW-0282">Flagellum</keyword>
<evidence type="ECO:0000313" key="10">
    <source>
        <dbReference type="Proteomes" id="UP000199006"/>
    </source>
</evidence>
<gene>
    <name evidence="9" type="ORF">SAMN02983006_02009</name>
</gene>
<dbReference type="InterPro" id="IPR051472">
    <property type="entry name" value="T3SS_Stator/FliH"/>
</dbReference>
<evidence type="ECO:0000256" key="4">
    <source>
        <dbReference type="ARBA" id="ARBA00022795"/>
    </source>
</evidence>
<dbReference type="Proteomes" id="UP000199006">
    <property type="component" value="Unassembled WGS sequence"/>
</dbReference>
<dbReference type="RefSeq" id="WP_089862079.1">
    <property type="nucleotide sequence ID" value="NZ_FOTI01000031.1"/>
</dbReference>
<evidence type="ECO:0000256" key="3">
    <source>
        <dbReference type="ARBA" id="ARBA00022448"/>
    </source>
</evidence>
<protein>
    <submittedName>
        <fullName evidence="9">Flagellar assembly protein FliH</fullName>
    </submittedName>
</protein>
<sequence length="247" mass="27859">MSRVIKASQITGKYKIEARQSTKKNKSKQEAAAVEQNDLTKNKKKIIKEAEIQSEQLIKEAEAKAAAIISEAETEKEKLEAEQAELLQQLQTKAEAEAAQKLEEEINSVREDFLQTTAEFKAEVEKEKLIVKKNIVDLAVKIASIVIDVKLEDEPEIINNIISKMLNQLENNQSNIVVRINPQLLPYLEKDDFYQKIDQKNLEFTADSDLKKGDCVIESNLGGKEGSLAHKLDLIKKELLKEVESNA</sequence>
<keyword evidence="4" id="KW-1005">Bacterial flagellum biogenesis</keyword>
<dbReference type="PANTHER" id="PTHR34982:SF1">
    <property type="entry name" value="FLAGELLAR ASSEMBLY PROTEIN FLIH"/>
    <property type="match status" value="1"/>
</dbReference>
<evidence type="ECO:0000256" key="7">
    <source>
        <dbReference type="SAM" id="Coils"/>
    </source>
</evidence>
<dbReference type="Pfam" id="PF02108">
    <property type="entry name" value="FliH"/>
    <property type="match status" value="1"/>
</dbReference>
<dbReference type="EMBL" id="FOTI01000031">
    <property type="protein sequence ID" value="SFL78154.1"/>
    <property type="molecule type" value="Genomic_DNA"/>
</dbReference>
<feature type="domain" description="Flagellar assembly protein FliH/Type III secretion system HrpE" evidence="8">
    <location>
        <begin position="112"/>
        <end position="227"/>
    </location>
</feature>
<feature type="coiled-coil region" evidence="7">
    <location>
        <begin position="40"/>
        <end position="119"/>
    </location>
</feature>
<keyword evidence="6" id="KW-1006">Bacterial flagellum protein export</keyword>
<dbReference type="AlphaFoldDB" id="A0A1I4KHA9"/>
<keyword evidence="9" id="KW-0966">Cell projection</keyword>
<evidence type="ECO:0000256" key="6">
    <source>
        <dbReference type="ARBA" id="ARBA00023225"/>
    </source>
</evidence>
<keyword evidence="3" id="KW-0813">Transport</keyword>
<dbReference type="OrthoDB" id="2375163at2"/>
<name>A0A1I4KHA9_9FIRM</name>
<evidence type="ECO:0000259" key="8">
    <source>
        <dbReference type="Pfam" id="PF02108"/>
    </source>
</evidence>
<reference evidence="9 10" key="1">
    <citation type="submission" date="2016-10" db="EMBL/GenBank/DDBJ databases">
        <authorList>
            <person name="de Groot N.N."/>
        </authorList>
    </citation>
    <scope>NUCLEOTIDE SEQUENCE [LARGE SCALE GENOMIC DNA]</scope>
    <source>
        <strain evidence="9 10">ATCC 51327</strain>
    </source>
</reference>
<dbReference type="InterPro" id="IPR018035">
    <property type="entry name" value="Flagellar_FliH/T3SS_HrpE"/>
</dbReference>
<accession>A0A1I4KHA9</accession>
<dbReference type="STRING" id="29563.SAMN02983006_02009"/>
<comment type="similarity">
    <text evidence="2">Belongs to the FliH family.</text>
</comment>
<keyword evidence="10" id="KW-1185">Reference proteome</keyword>
<proteinExistence type="inferred from homology"/>
<dbReference type="PANTHER" id="PTHR34982">
    <property type="entry name" value="YOP PROTEINS TRANSLOCATION PROTEIN L"/>
    <property type="match status" value="1"/>
</dbReference>
<keyword evidence="5" id="KW-0653">Protein transport</keyword>
<evidence type="ECO:0000313" key="9">
    <source>
        <dbReference type="EMBL" id="SFL78154.1"/>
    </source>
</evidence>
<dbReference type="GO" id="GO:0015031">
    <property type="term" value="P:protein transport"/>
    <property type="evidence" value="ECO:0007669"/>
    <property type="project" value="UniProtKB-KW"/>
</dbReference>
<dbReference type="GO" id="GO:0044781">
    <property type="term" value="P:bacterial-type flagellum organization"/>
    <property type="evidence" value="ECO:0007669"/>
    <property type="project" value="UniProtKB-KW"/>
</dbReference>
<keyword evidence="7" id="KW-0175">Coiled coil</keyword>
<evidence type="ECO:0000256" key="1">
    <source>
        <dbReference type="ARBA" id="ARBA00003041"/>
    </source>
</evidence>
<evidence type="ECO:0000256" key="5">
    <source>
        <dbReference type="ARBA" id="ARBA00022927"/>
    </source>
</evidence>